<protein>
    <submittedName>
        <fullName evidence="2">Uncharacterized protein</fullName>
    </submittedName>
</protein>
<name>A0ABD2BIQ4_VESMC</name>
<dbReference type="AlphaFoldDB" id="A0ABD2BIQ4"/>
<evidence type="ECO:0000313" key="2">
    <source>
        <dbReference type="EMBL" id="KAL2732639.1"/>
    </source>
</evidence>
<organism evidence="2 3">
    <name type="scientific">Vespula maculifrons</name>
    <name type="common">Eastern yellow jacket</name>
    <name type="synonym">Wasp</name>
    <dbReference type="NCBI Taxonomy" id="7453"/>
    <lineage>
        <taxon>Eukaryota</taxon>
        <taxon>Metazoa</taxon>
        <taxon>Ecdysozoa</taxon>
        <taxon>Arthropoda</taxon>
        <taxon>Hexapoda</taxon>
        <taxon>Insecta</taxon>
        <taxon>Pterygota</taxon>
        <taxon>Neoptera</taxon>
        <taxon>Endopterygota</taxon>
        <taxon>Hymenoptera</taxon>
        <taxon>Apocrita</taxon>
        <taxon>Aculeata</taxon>
        <taxon>Vespoidea</taxon>
        <taxon>Vespidae</taxon>
        <taxon>Vespinae</taxon>
        <taxon>Vespula</taxon>
    </lineage>
</organism>
<evidence type="ECO:0000256" key="1">
    <source>
        <dbReference type="SAM" id="MobiDB-lite"/>
    </source>
</evidence>
<keyword evidence="3" id="KW-1185">Reference proteome</keyword>
<evidence type="ECO:0000313" key="3">
    <source>
        <dbReference type="Proteomes" id="UP001607303"/>
    </source>
</evidence>
<sequence>MGHRVCRQRATVATAAAAVAEVAAAVAVAAAAATTAAAAAAAAATVNDLEMMILPERRGEREMETKRKDELIVGSKTDSKRGREGEEGGGGGGGGAGDCGETNKLHRGHLIFAVSTGDELSRCDDNLNYRSDEVVKKIASTRRNVRNLFCGKAS</sequence>
<feature type="region of interest" description="Disordered" evidence="1">
    <location>
        <begin position="57"/>
        <end position="100"/>
    </location>
</feature>
<gene>
    <name evidence="2" type="ORF">V1477_014880</name>
</gene>
<dbReference type="Proteomes" id="UP001607303">
    <property type="component" value="Unassembled WGS sequence"/>
</dbReference>
<reference evidence="2 3" key="1">
    <citation type="journal article" date="2024" name="Ann. Entomol. Soc. Am.">
        <title>Genomic analyses of the southern and eastern yellowjacket wasps (Hymenoptera: Vespidae) reveal evolutionary signatures of social life.</title>
        <authorList>
            <person name="Catto M.A."/>
            <person name="Caine P.B."/>
            <person name="Orr S.E."/>
            <person name="Hunt B.G."/>
            <person name="Goodisman M.A.D."/>
        </authorList>
    </citation>
    <scope>NUCLEOTIDE SEQUENCE [LARGE SCALE GENOMIC DNA]</scope>
    <source>
        <strain evidence="2">232</strain>
        <tissue evidence="2">Head and thorax</tissue>
    </source>
</reference>
<dbReference type="EMBL" id="JAYRBN010000075">
    <property type="protein sequence ID" value="KAL2732639.1"/>
    <property type="molecule type" value="Genomic_DNA"/>
</dbReference>
<proteinExistence type="predicted"/>
<feature type="compositionally biased region" description="Basic and acidic residues" evidence="1">
    <location>
        <begin position="57"/>
        <end position="86"/>
    </location>
</feature>
<feature type="compositionally biased region" description="Gly residues" evidence="1">
    <location>
        <begin position="88"/>
        <end position="98"/>
    </location>
</feature>
<accession>A0ABD2BIQ4</accession>
<comment type="caution">
    <text evidence="2">The sequence shown here is derived from an EMBL/GenBank/DDBJ whole genome shotgun (WGS) entry which is preliminary data.</text>
</comment>